<name>A0AA50H5J1_9HYPH</name>
<dbReference type="EMBL" id="CP132302">
    <property type="protein sequence ID" value="WLR95972.1"/>
    <property type="molecule type" value="Genomic_DNA"/>
</dbReference>
<dbReference type="AlphaFoldDB" id="A0AA50H5J1"/>
<evidence type="ECO:0000256" key="3">
    <source>
        <dbReference type="ARBA" id="ARBA00022801"/>
    </source>
</evidence>
<keyword evidence="5" id="KW-0119">Carbohydrate metabolism</keyword>
<evidence type="ECO:0000313" key="7">
    <source>
        <dbReference type="Proteomes" id="UP001234585"/>
    </source>
</evidence>
<dbReference type="Gene3D" id="3.20.20.370">
    <property type="entry name" value="Glycoside hydrolase/deacetylase"/>
    <property type="match status" value="1"/>
</dbReference>
<dbReference type="GO" id="GO:0005975">
    <property type="term" value="P:carbohydrate metabolic process"/>
    <property type="evidence" value="ECO:0007669"/>
    <property type="project" value="InterPro"/>
</dbReference>
<dbReference type="Proteomes" id="UP001234585">
    <property type="component" value="Chromosome"/>
</dbReference>
<comment type="cofactor">
    <cofactor evidence="1">
        <name>Mg(2+)</name>
        <dbReference type="ChEBI" id="CHEBI:18420"/>
    </cofactor>
</comment>
<dbReference type="InterPro" id="IPR006879">
    <property type="entry name" value="YdjC-like"/>
</dbReference>
<dbReference type="PANTHER" id="PTHR31609:SF1">
    <property type="entry name" value="CARBOHYDRATE DEACETYLASE"/>
    <property type="match status" value="1"/>
</dbReference>
<accession>A0AA50H5J1</accession>
<dbReference type="PANTHER" id="PTHR31609">
    <property type="entry name" value="YDJC DEACETYLASE FAMILY MEMBER"/>
    <property type="match status" value="1"/>
</dbReference>
<gene>
    <name evidence="6" type="ORF">Q9313_09455</name>
</gene>
<evidence type="ECO:0000256" key="5">
    <source>
        <dbReference type="ARBA" id="ARBA00023277"/>
    </source>
</evidence>
<dbReference type="SUPFAM" id="SSF88713">
    <property type="entry name" value="Glycoside hydrolase/deacetylase"/>
    <property type="match status" value="1"/>
</dbReference>
<evidence type="ECO:0000256" key="2">
    <source>
        <dbReference type="ARBA" id="ARBA00022723"/>
    </source>
</evidence>
<dbReference type="GO" id="GO:0016787">
    <property type="term" value="F:hydrolase activity"/>
    <property type="evidence" value="ECO:0007669"/>
    <property type="project" value="UniProtKB-KW"/>
</dbReference>
<keyword evidence="4" id="KW-0460">Magnesium</keyword>
<keyword evidence="2" id="KW-0479">Metal-binding</keyword>
<protein>
    <submittedName>
        <fullName evidence="6">ChbG/HpnK family deacetylase</fullName>
    </submittedName>
</protein>
<dbReference type="RefSeq" id="WP_306036477.1">
    <property type="nucleotide sequence ID" value="NZ_CP132302.1"/>
</dbReference>
<dbReference type="GO" id="GO:0019213">
    <property type="term" value="F:deacetylase activity"/>
    <property type="evidence" value="ECO:0007669"/>
    <property type="project" value="TreeGrafter"/>
</dbReference>
<organism evidence="6 7">
    <name type="scientific">Shinella sumterensis</name>
    <dbReference type="NCBI Taxonomy" id="1967501"/>
    <lineage>
        <taxon>Bacteria</taxon>
        <taxon>Pseudomonadati</taxon>
        <taxon>Pseudomonadota</taxon>
        <taxon>Alphaproteobacteria</taxon>
        <taxon>Hyphomicrobiales</taxon>
        <taxon>Rhizobiaceae</taxon>
        <taxon>Shinella</taxon>
    </lineage>
</organism>
<dbReference type="InterPro" id="IPR011330">
    <property type="entry name" value="Glyco_hydro/deAcase_b/a-brl"/>
</dbReference>
<sequence>MLIADDFGLGRDHDRVILDLLERGKIDGTSVMVDGDIDPRDIERLRQLRERGAAIGLHLNLTHDFSGRHFHRPVGDLLRLCLTGRLPQQAQGAFHRQAETFHATFGFLPDYYDGHQHCHCFPGLDRIAATLPREDRVWMRVPLPRTWAGRMLNMRAGGPKTVLVMILAHLAARTFRRAGWETNSDFSGFLPLDRPDDVARWLPTLLSARAADTLMMVHPGSADDRSQCPGHAPQSRVVEAEILSLQA</sequence>
<keyword evidence="3" id="KW-0378">Hydrolase</keyword>
<keyword evidence="7" id="KW-1185">Reference proteome</keyword>
<proteinExistence type="predicted"/>
<dbReference type="GO" id="GO:0046872">
    <property type="term" value="F:metal ion binding"/>
    <property type="evidence" value="ECO:0007669"/>
    <property type="project" value="UniProtKB-KW"/>
</dbReference>
<dbReference type="Pfam" id="PF04794">
    <property type="entry name" value="YdjC"/>
    <property type="match status" value="1"/>
</dbReference>
<evidence type="ECO:0000313" key="6">
    <source>
        <dbReference type="EMBL" id="WLR95972.1"/>
    </source>
</evidence>
<evidence type="ECO:0000256" key="1">
    <source>
        <dbReference type="ARBA" id="ARBA00001946"/>
    </source>
</evidence>
<evidence type="ECO:0000256" key="4">
    <source>
        <dbReference type="ARBA" id="ARBA00022842"/>
    </source>
</evidence>
<reference evidence="6 7" key="1">
    <citation type="submission" date="2023-08" db="EMBL/GenBank/DDBJ databases">
        <title>Pathogen: clinical or host-associated sample.</title>
        <authorList>
            <person name="Hergert J."/>
            <person name="Casey R."/>
            <person name="Wagner J."/>
            <person name="Young E.L."/>
            <person name="Oakeson K.F."/>
        </authorList>
    </citation>
    <scope>NUCLEOTIDE SEQUENCE [LARGE SCALE GENOMIC DNA]</scope>
    <source>
        <strain evidence="6 7">1760953</strain>
    </source>
</reference>